<name>A0ABD0L0J8_9CAEN</name>
<proteinExistence type="predicted"/>
<accession>A0ABD0L0J8</accession>
<evidence type="ECO:0000313" key="2">
    <source>
        <dbReference type="Proteomes" id="UP001519460"/>
    </source>
</evidence>
<keyword evidence="2" id="KW-1185">Reference proteome</keyword>
<dbReference type="Proteomes" id="UP001519460">
    <property type="component" value="Unassembled WGS sequence"/>
</dbReference>
<dbReference type="EMBL" id="JACVVK020000098">
    <property type="protein sequence ID" value="KAK7492900.1"/>
    <property type="molecule type" value="Genomic_DNA"/>
</dbReference>
<protein>
    <submittedName>
        <fullName evidence="1">Uncharacterized protein</fullName>
    </submittedName>
</protein>
<gene>
    <name evidence="1" type="ORF">BaRGS_00015847</name>
</gene>
<organism evidence="1 2">
    <name type="scientific">Batillaria attramentaria</name>
    <dbReference type="NCBI Taxonomy" id="370345"/>
    <lineage>
        <taxon>Eukaryota</taxon>
        <taxon>Metazoa</taxon>
        <taxon>Spiralia</taxon>
        <taxon>Lophotrochozoa</taxon>
        <taxon>Mollusca</taxon>
        <taxon>Gastropoda</taxon>
        <taxon>Caenogastropoda</taxon>
        <taxon>Sorbeoconcha</taxon>
        <taxon>Cerithioidea</taxon>
        <taxon>Batillariidae</taxon>
        <taxon>Batillaria</taxon>
    </lineage>
</organism>
<sequence length="92" mass="10665">MESDLVKSRHFLRGKKQINQKHLIERDNNPKARPGHAMLMVRNQEGRWKLRDAVQETPAQQGEIDVSRCPLRESAMEGVYSKLPLCSRTHCK</sequence>
<reference evidence="1 2" key="1">
    <citation type="journal article" date="2023" name="Sci. Data">
        <title>Genome assembly of the Korean intertidal mud-creeper Batillaria attramentaria.</title>
        <authorList>
            <person name="Patra A.K."/>
            <person name="Ho P.T."/>
            <person name="Jun S."/>
            <person name="Lee S.J."/>
            <person name="Kim Y."/>
            <person name="Won Y.J."/>
        </authorList>
    </citation>
    <scope>NUCLEOTIDE SEQUENCE [LARGE SCALE GENOMIC DNA]</scope>
    <source>
        <strain evidence="1">Wonlab-2016</strain>
    </source>
</reference>
<comment type="caution">
    <text evidence="1">The sequence shown here is derived from an EMBL/GenBank/DDBJ whole genome shotgun (WGS) entry which is preliminary data.</text>
</comment>
<dbReference type="AlphaFoldDB" id="A0ABD0L0J8"/>
<evidence type="ECO:0000313" key="1">
    <source>
        <dbReference type="EMBL" id="KAK7492900.1"/>
    </source>
</evidence>